<reference evidence="1" key="1">
    <citation type="journal article" date="2023" name="Insect Mol. Biol.">
        <title>Genome sequencing provides insights into the evolution of gene families encoding plant cell wall-degrading enzymes in longhorned beetles.</title>
        <authorList>
            <person name="Shin N.R."/>
            <person name="Okamura Y."/>
            <person name="Kirsch R."/>
            <person name="Pauchet Y."/>
        </authorList>
    </citation>
    <scope>NUCLEOTIDE SEQUENCE</scope>
    <source>
        <strain evidence="1">RBIC_L_NR</strain>
    </source>
</reference>
<comment type="caution">
    <text evidence="1">The sequence shown here is derived from an EMBL/GenBank/DDBJ whole genome shotgun (WGS) entry which is preliminary data.</text>
</comment>
<gene>
    <name evidence="1" type="ORF">NQ314_016914</name>
</gene>
<keyword evidence="2" id="KW-1185">Reference proteome</keyword>
<proteinExistence type="predicted"/>
<sequence length="156" mass="18244">MQALGNHTRQWDFLVRGVTQQEKRQITVKNKNSRRKFSRKYKFRINNDEKQICKTMFLNTLGISETFVTTALNKIGEGGIVEQDKRGKHNTRPHKNPEIVIKNIMEHIKLFPLVPSHYTRKKIETNVLGRRLKYIKNVQNVFGICPTTKMGTISYT</sequence>
<evidence type="ECO:0000313" key="2">
    <source>
        <dbReference type="Proteomes" id="UP001162156"/>
    </source>
</evidence>
<dbReference type="AlphaFoldDB" id="A0AAV8WUP6"/>
<protein>
    <recommendedName>
        <fullName evidence="3">Homing endonuclease LAGLIDADG domain-containing protein</fullName>
    </recommendedName>
</protein>
<dbReference type="Proteomes" id="UP001162156">
    <property type="component" value="Unassembled WGS sequence"/>
</dbReference>
<accession>A0AAV8WUP6</accession>
<evidence type="ECO:0008006" key="3">
    <source>
        <dbReference type="Google" id="ProtNLM"/>
    </source>
</evidence>
<dbReference type="PANTHER" id="PTHR10773">
    <property type="entry name" value="DNA-DIRECTED RNA POLYMERASES I, II, AND III SUBUNIT RPABC2"/>
    <property type="match status" value="1"/>
</dbReference>
<dbReference type="PANTHER" id="PTHR10773:SF19">
    <property type="match status" value="1"/>
</dbReference>
<dbReference type="EMBL" id="JANEYF010004703">
    <property type="protein sequence ID" value="KAJ8930295.1"/>
    <property type="molecule type" value="Genomic_DNA"/>
</dbReference>
<evidence type="ECO:0000313" key="1">
    <source>
        <dbReference type="EMBL" id="KAJ8930295.1"/>
    </source>
</evidence>
<name>A0AAV8WUP6_9CUCU</name>
<organism evidence="1 2">
    <name type="scientific">Rhamnusium bicolor</name>
    <dbReference type="NCBI Taxonomy" id="1586634"/>
    <lineage>
        <taxon>Eukaryota</taxon>
        <taxon>Metazoa</taxon>
        <taxon>Ecdysozoa</taxon>
        <taxon>Arthropoda</taxon>
        <taxon>Hexapoda</taxon>
        <taxon>Insecta</taxon>
        <taxon>Pterygota</taxon>
        <taxon>Neoptera</taxon>
        <taxon>Endopterygota</taxon>
        <taxon>Coleoptera</taxon>
        <taxon>Polyphaga</taxon>
        <taxon>Cucujiformia</taxon>
        <taxon>Chrysomeloidea</taxon>
        <taxon>Cerambycidae</taxon>
        <taxon>Lepturinae</taxon>
        <taxon>Rhagiini</taxon>
        <taxon>Rhamnusium</taxon>
    </lineage>
</organism>